<proteinExistence type="predicted"/>
<protein>
    <submittedName>
        <fullName evidence="1">Uncharacterized protein</fullName>
    </submittedName>
</protein>
<dbReference type="AlphaFoldDB" id="A0A926KQ64"/>
<keyword evidence="2" id="KW-1185">Reference proteome</keyword>
<sequence length="148" mass="17938">MKVMNEFYYLRELSRDEINSMFDKLTEIWDISNHYWFPLYDTNVNSVIAFDSVAFESHFGFVKLREILNDINEIIEIRESRYKGYIVKLESFEPSYESIGEGYWFDENMNWIIYCSHEGSTTFGGEWLINSIKNDWNDWEKHIFYVTQ</sequence>
<name>A0A926KQ64_9BACL</name>
<dbReference type="EMBL" id="JACVVD010000004">
    <property type="protein sequence ID" value="MBD0381457.1"/>
    <property type="molecule type" value="Genomic_DNA"/>
</dbReference>
<evidence type="ECO:0000313" key="1">
    <source>
        <dbReference type="EMBL" id="MBD0381457.1"/>
    </source>
</evidence>
<accession>A0A926KQ64</accession>
<evidence type="ECO:0000313" key="2">
    <source>
        <dbReference type="Proteomes" id="UP000650466"/>
    </source>
</evidence>
<gene>
    <name evidence="1" type="ORF">ICC18_15120</name>
</gene>
<dbReference type="Proteomes" id="UP000650466">
    <property type="component" value="Unassembled WGS sequence"/>
</dbReference>
<reference evidence="1" key="1">
    <citation type="submission" date="2020-09" db="EMBL/GenBank/DDBJ databases">
        <title>Draft Genome Sequence of Paenibacillus sp. WST5.</title>
        <authorList>
            <person name="Bao Z."/>
        </authorList>
    </citation>
    <scope>NUCLEOTIDE SEQUENCE</scope>
    <source>
        <strain evidence="1">WST5</strain>
    </source>
</reference>
<organism evidence="1 2">
    <name type="scientific">Paenibacillus sedimenti</name>
    <dbReference type="NCBI Taxonomy" id="2770274"/>
    <lineage>
        <taxon>Bacteria</taxon>
        <taxon>Bacillati</taxon>
        <taxon>Bacillota</taxon>
        <taxon>Bacilli</taxon>
        <taxon>Bacillales</taxon>
        <taxon>Paenibacillaceae</taxon>
        <taxon>Paenibacillus</taxon>
    </lineage>
</organism>
<comment type="caution">
    <text evidence="1">The sequence shown here is derived from an EMBL/GenBank/DDBJ whole genome shotgun (WGS) entry which is preliminary data.</text>
</comment>